<feature type="repeat" description="ANK" evidence="3">
    <location>
        <begin position="59"/>
        <end position="87"/>
    </location>
</feature>
<dbReference type="SMART" id="SM00248">
    <property type="entry name" value="ANK"/>
    <property type="match status" value="8"/>
</dbReference>
<evidence type="ECO:0000256" key="1">
    <source>
        <dbReference type="ARBA" id="ARBA00022737"/>
    </source>
</evidence>
<evidence type="ECO:0000256" key="4">
    <source>
        <dbReference type="SAM" id="MobiDB-lite"/>
    </source>
</evidence>
<dbReference type="Gene3D" id="1.25.40.20">
    <property type="entry name" value="Ankyrin repeat-containing domain"/>
    <property type="match status" value="5"/>
</dbReference>
<dbReference type="AlphaFoldDB" id="A0AA88I723"/>
<feature type="repeat" description="ANK" evidence="3">
    <location>
        <begin position="121"/>
        <end position="153"/>
    </location>
</feature>
<reference evidence="5" key="1">
    <citation type="submission" date="2023-07" db="EMBL/GenBank/DDBJ databases">
        <title>Chromosome-level genome assembly of Artemia franciscana.</title>
        <authorList>
            <person name="Jo E."/>
        </authorList>
    </citation>
    <scope>NUCLEOTIDE SEQUENCE</scope>
    <source>
        <tissue evidence="5">Whole body</tissue>
    </source>
</reference>
<protein>
    <submittedName>
        <fullName evidence="5">Uncharacterized protein</fullName>
    </submittedName>
</protein>
<evidence type="ECO:0000256" key="3">
    <source>
        <dbReference type="PROSITE-ProRule" id="PRU00023"/>
    </source>
</evidence>
<dbReference type="Proteomes" id="UP001187531">
    <property type="component" value="Unassembled WGS sequence"/>
</dbReference>
<name>A0AA88I723_ARTSF</name>
<dbReference type="PANTHER" id="PTHR24198">
    <property type="entry name" value="ANKYRIN REPEAT AND PROTEIN KINASE DOMAIN-CONTAINING PROTEIN"/>
    <property type="match status" value="1"/>
</dbReference>
<comment type="caution">
    <text evidence="5">The sequence shown here is derived from an EMBL/GenBank/DDBJ whole genome shotgun (WGS) entry which is preliminary data.</text>
</comment>
<gene>
    <name evidence="5" type="ORF">QYM36_002928</name>
</gene>
<dbReference type="PANTHER" id="PTHR24198:SF194">
    <property type="entry name" value="INVERSIN-A"/>
    <property type="match status" value="1"/>
</dbReference>
<dbReference type="PROSITE" id="PS50297">
    <property type="entry name" value="ANK_REP_REGION"/>
    <property type="match status" value="4"/>
</dbReference>
<dbReference type="Pfam" id="PF13637">
    <property type="entry name" value="Ank_4"/>
    <property type="match status" value="2"/>
</dbReference>
<feature type="repeat" description="ANK" evidence="3">
    <location>
        <begin position="29"/>
        <end position="61"/>
    </location>
</feature>
<keyword evidence="2 3" id="KW-0040">ANK repeat</keyword>
<dbReference type="PROSITE" id="PS50088">
    <property type="entry name" value="ANK_REPEAT"/>
    <property type="match status" value="8"/>
</dbReference>
<feature type="repeat" description="ANK" evidence="3">
    <location>
        <begin position="154"/>
        <end position="181"/>
    </location>
</feature>
<keyword evidence="1" id="KW-0677">Repeat</keyword>
<dbReference type="SUPFAM" id="SSF48403">
    <property type="entry name" value="Ankyrin repeat"/>
    <property type="match status" value="1"/>
</dbReference>
<feature type="repeat" description="ANK" evidence="3">
    <location>
        <begin position="180"/>
        <end position="212"/>
    </location>
</feature>
<evidence type="ECO:0000256" key="2">
    <source>
        <dbReference type="ARBA" id="ARBA00023043"/>
    </source>
</evidence>
<feature type="repeat" description="ANK" evidence="3">
    <location>
        <begin position="1"/>
        <end position="28"/>
    </location>
</feature>
<evidence type="ECO:0000313" key="6">
    <source>
        <dbReference type="Proteomes" id="UP001187531"/>
    </source>
</evidence>
<keyword evidence="6" id="KW-1185">Reference proteome</keyword>
<feature type="repeat" description="ANK" evidence="3">
    <location>
        <begin position="88"/>
        <end position="120"/>
    </location>
</feature>
<organism evidence="5 6">
    <name type="scientific">Artemia franciscana</name>
    <name type="common">Brine shrimp</name>
    <name type="synonym">Artemia sanfranciscana</name>
    <dbReference type="NCBI Taxonomy" id="6661"/>
    <lineage>
        <taxon>Eukaryota</taxon>
        <taxon>Metazoa</taxon>
        <taxon>Ecdysozoa</taxon>
        <taxon>Arthropoda</taxon>
        <taxon>Crustacea</taxon>
        <taxon>Branchiopoda</taxon>
        <taxon>Anostraca</taxon>
        <taxon>Artemiidae</taxon>
        <taxon>Artemia</taxon>
    </lineage>
</organism>
<dbReference type="InterPro" id="IPR002110">
    <property type="entry name" value="Ankyrin_rpt"/>
</dbReference>
<dbReference type="Pfam" id="PF12796">
    <property type="entry name" value="Ank_2"/>
    <property type="match status" value="2"/>
</dbReference>
<feature type="region of interest" description="Disordered" evidence="4">
    <location>
        <begin position="313"/>
        <end position="342"/>
    </location>
</feature>
<proteinExistence type="predicted"/>
<dbReference type="InterPro" id="IPR036770">
    <property type="entry name" value="Ankyrin_rpt-contain_sf"/>
</dbReference>
<sequence>MHHAATKGLLNMCQLLFSKGAHIDDLDDKRRTPLHCALQEGQISVAHYLLEMGANIQGAMHHASAKGLLDICQLLFSKGAHIDALDDKWHTPLHYALQEGQISVVHYLLKKGANPNLNYHRELTALHYFAAQGKLDVCQLLVSNGALIDVVDNRRCTPLHLALQEGQVSVANYLVEMGANVKGAMHHAAAKGLLDICKLLFSKGAHIDALDDKWHTPLHYALQEGQISVVRYLEKRANPDNSSDVSIQDRVNVADPGCLTAGADSDEDTPLVIDEQPGGTALRPYDVPLFKSPFLCPALCECWNVTAEVGKFTPQSSCSRPEEQKEPAPSSYESFSDVQSPPKLKRWVSKGIFFKI</sequence>
<feature type="repeat" description="ANK" evidence="3">
    <location>
        <begin position="213"/>
        <end position="245"/>
    </location>
</feature>
<accession>A0AA88I723</accession>
<evidence type="ECO:0000313" key="5">
    <source>
        <dbReference type="EMBL" id="KAK2722554.1"/>
    </source>
</evidence>
<dbReference type="EMBL" id="JAVRJZ010000005">
    <property type="protein sequence ID" value="KAK2722554.1"/>
    <property type="molecule type" value="Genomic_DNA"/>
</dbReference>